<sequence>MTTSDMTTHAPAARAVPRPRTGRLVIASVPANHVYVRHLAPEDGPGPVRLPDPTPPGAATTQQWWPPVMLDAAWVETHDFDVFHLHFGFDARSPAELEELVAALRRRGKPLVFTVHDLRNPHHLDREAHDRHLDVLVPAADALITLTRGAADEIRARWGREAVVVPHPHVVPLDVMRRAATMRDVLGRGPRDRGLRIGLHVKSLRAGMHPHPLLPVLVDAVRDLPGSVLQVNGHRDVLVPGGPRYDAPLAEALQDHAARGEVDLQIHDFLDDDALWAYLASLDVSVLPYRFGTHSGWLEACRDLGTTVIAPSCGYYADQGPVVTYEHDEDHFGAESLVRAVQRARAGEAAVPIDVDERRRQRAQVAAAHARVYDAVAGGGR</sequence>
<dbReference type="Pfam" id="PF13439">
    <property type="entry name" value="Glyco_transf_4"/>
    <property type="match status" value="1"/>
</dbReference>
<protein>
    <submittedName>
        <fullName evidence="5">Glycosyltransferase</fullName>
        <ecNumber evidence="5">2.4.-.-</ecNumber>
    </submittedName>
</protein>
<evidence type="ECO:0000259" key="4">
    <source>
        <dbReference type="Pfam" id="PF13439"/>
    </source>
</evidence>
<dbReference type="EC" id="2.4.-.-" evidence="5"/>
<evidence type="ECO:0000256" key="2">
    <source>
        <dbReference type="ARBA" id="ARBA00022679"/>
    </source>
</evidence>
<dbReference type="RefSeq" id="WP_268109530.1">
    <property type="nucleotide sequence ID" value="NZ_JAPPUX010000001.1"/>
</dbReference>
<accession>A0ABT4C6X6</accession>
<reference evidence="5" key="1">
    <citation type="submission" date="2022-08" db="EMBL/GenBank/DDBJ databases">
        <title>Genome sequencing of Nocardioides sp. STR2.</title>
        <authorList>
            <person name="So Y."/>
        </authorList>
    </citation>
    <scope>NUCLEOTIDE SEQUENCE</scope>
    <source>
        <strain evidence="5">STR2</strain>
    </source>
</reference>
<feature type="domain" description="Glycosyltransferase subfamily 4-like N-terminal" evidence="4">
    <location>
        <begin position="36"/>
        <end position="167"/>
    </location>
</feature>
<organism evidence="5 6">
    <name type="scientific">Nocardioides pini</name>
    <dbReference type="NCBI Taxonomy" id="2975053"/>
    <lineage>
        <taxon>Bacteria</taxon>
        <taxon>Bacillati</taxon>
        <taxon>Actinomycetota</taxon>
        <taxon>Actinomycetes</taxon>
        <taxon>Propionibacteriales</taxon>
        <taxon>Nocardioidaceae</taxon>
        <taxon>Nocardioides</taxon>
    </lineage>
</organism>
<evidence type="ECO:0000313" key="5">
    <source>
        <dbReference type="EMBL" id="MCY4724714.1"/>
    </source>
</evidence>
<evidence type="ECO:0000256" key="3">
    <source>
        <dbReference type="SAM" id="MobiDB-lite"/>
    </source>
</evidence>
<keyword evidence="2 5" id="KW-0808">Transferase</keyword>
<name>A0ABT4C6X6_9ACTN</name>
<dbReference type="SUPFAM" id="SSF53756">
    <property type="entry name" value="UDP-Glycosyltransferase/glycogen phosphorylase"/>
    <property type="match status" value="1"/>
</dbReference>
<keyword evidence="6" id="KW-1185">Reference proteome</keyword>
<gene>
    <name evidence="5" type="ORF">NYO98_00370</name>
</gene>
<evidence type="ECO:0000256" key="1">
    <source>
        <dbReference type="ARBA" id="ARBA00022676"/>
    </source>
</evidence>
<comment type="caution">
    <text evidence="5">The sequence shown here is derived from an EMBL/GenBank/DDBJ whole genome shotgun (WGS) entry which is preliminary data.</text>
</comment>
<dbReference type="Gene3D" id="3.40.50.2000">
    <property type="entry name" value="Glycogen Phosphorylase B"/>
    <property type="match status" value="2"/>
</dbReference>
<feature type="region of interest" description="Disordered" evidence="3">
    <location>
        <begin position="40"/>
        <end position="60"/>
    </location>
</feature>
<evidence type="ECO:0000313" key="6">
    <source>
        <dbReference type="Proteomes" id="UP001074726"/>
    </source>
</evidence>
<dbReference type="EMBL" id="JAPPUX010000001">
    <property type="protein sequence ID" value="MCY4724714.1"/>
    <property type="molecule type" value="Genomic_DNA"/>
</dbReference>
<keyword evidence="1 5" id="KW-0328">Glycosyltransferase</keyword>
<dbReference type="InterPro" id="IPR028098">
    <property type="entry name" value="Glyco_trans_4-like_N"/>
</dbReference>
<dbReference type="GO" id="GO:0016757">
    <property type="term" value="F:glycosyltransferase activity"/>
    <property type="evidence" value="ECO:0007669"/>
    <property type="project" value="UniProtKB-KW"/>
</dbReference>
<dbReference type="Proteomes" id="UP001074726">
    <property type="component" value="Unassembled WGS sequence"/>
</dbReference>
<proteinExistence type="predicted"/>